<sequence length="927" mass="103712">MDILNGNCDLADLFSDAPEILRDWALGAANEQSERFGDVTSALISSGVVVDENDAIEHIAEITTAFVRGQKSRIFFRDIRGDGKNSYEPELKRRLGKFVRKVDPYTYYGWLAHQAIPDLYISDLRKWNSKLPKYADNSQLSFSLGRDLEWESGLFGKSLGEKKSNFTNPAEKKVKKKAGPRWHKPGTVFGGIEKIWEEANTVLADEDKQYYREMVARLERALKPIFGAYVVSLVGYAPAYAYAMLMSLTAWAGAALHFYNNTGRRYLVREVNVMSPGREISGGRLDAIEIRNPGYRPLNASQKKAVVKILAYPVLSAGHFFWQVSALRQTGLDVGVEDWKHVAGDGKNRGIVKFSEVEKRPATKDSDQIVRYLALGLVDLLHFHPEREKNSTWEKLIEDPPFGELEYFMPQGVITHKVLTEPARLHEKVVSIAERLDNAGERAAQREIWNFLLGYAISCLDGKGHEKLKRISPPAQKALVPDDRSSLPFFRKYRMDQSELEAKFQSVAPNSCARDYEELSGPVFLDKSALIEVSYSDAGKEVLTLHYDKLLRAVEAGDVKTKNFHGVDRNFFISCLVTEEKTPSFYLNLQKGAPWFKCFGCGVFGAIGRIPSDIEITVKETGSAPSGVWKPGDEPIISEEHHKFMALAQEILQMEFKGSVGEWYLAKERCLDVDLAFKMGAGFASNRLIHGLMDAGYSLDDLIAKGLVLISDKTTSTRGIGPILNRRGIRSEDMARVYGKKEGKEVMGYPYSMLLGRVTFPLTYEGKNTNFYGRSVDKDAKIVHCKTSFSAVQGGFNMGVLKDPDAKEVSMIEAAICVISITQMRSKFSSLPPNSFAIIGTGNYKILDAVVKSGKQLASGLDFDLKNEADPNKGQAGQKKTLKLMAAIKERGLPRPRDVTAEFLAQYSWPTREKKFDWNALLQHLAK</sequence>
<accession>A0A0G1U0L2</accession>
<dbReference type="GO" id="GO:0003677">
    <property type="term" value="F:DNA binding"/>
    <property type="evidence" value="ECO:0007669"/>
    <property type="project" value="InterPro"/>
</dbReference>
<reference evidence="1 2" key="1">
    <citation type="journal article" date="2015" name="Nature">
        <title>rRNA introns, odd ribosomes, and small enigmatic genomes across a large radiation of phyla.</title>
        <authorList>
            <person name="Brown C.T."/>
            <person name="Hug L.A."/>
            <person name="Thomas B.C."/>
            <person name="Sharon I."/>
            <person name="Castelle C.J."/>
            <person name="Singh A."/>
            <person name="Wilkins M.J."/>
            <person name="Williams K.H."/>
            <person name="Banfield J.F."/>
        </authorList>
    </citation>
    <scope>NUCLEOTIDE SEQUENCE [LARGE SCALE GENOMIC DNA]</scope>
</reference>
<name>A0A0G1U0L2_9BACT</name>
<dbReference type="Gene3D" id="3.90.580.10">
    <property type="entry name" value="Zinc finger, CHC2-type domain"/>
    <property type="match status" value="1"/>
</dbReference>
<organism evidence="1 2">
    <name type="scientific">Candidatus Beckwithbacteria bacterium GW2011_GWC2_47_9</name>
    <dbReference type="NCBI Taxonomy" id="1618373"/>
    <lineage>
        <taxon>Bacteria</taxon>
        <taxon>Candidatus Beckwithiibacteriota</taxon>
    </lineage>
</organism>
<proteinExistence type="predicted"/>
<evidence type="ECO:0000313" key="1">
    <source>
        <dbReference type="EMBL" id="KKU87596.1"/>
    </source>
</evidence>
<dbReference type="EMBL" id="LCOZ01000013">
    <property type="protein sequence ID" value="KKU87596.1"/>
    <property type="molecule type" value="Genomic_DNA"/>
</dbReference>
<gene>
    <name evidence="1" type="ORF">UY17_C0013G0002</name>
</gene>
<evidence type="ECO:0000313" key="2">
    <source>
        <dbReference type="Proteomes" id="UP000034772"/>
    </source>
</evidence>
<dbReference type="InterPro" id="IPR036977">
    <property type="entry name" value="DNA_primase_Znf_CHC2"/>
</dbReference>
<dbReference type="AlphaFoldDB" id="A0A0G1U0L2"/>
<comment type="caution">
    <text evidence="1">The sequence shown here is derived from an EMBL/GenBank/DDBJ whole genome shotgun (WGS) entry which is preliminary data.</text>
</comment>
<dbReference type="Proteomes" id="UP000034772">
    <property type="component" value="Unassembled WGS sequence"/>
</dbReference>
<dbReference type="GO" id="GO:0006260">
    <property type="term" value="P:DNA replication"/>
    <property type="evidence" value="ECO:0007669"/>
    <property type="project" value="InterPro"/>
</dbReference>
<protein>
    <submittedName>
        <fullName evidence="1">Uncharacterized protein</fullName>
    </submittedName>
</protein>
<dbReference type="GO" id="GO:0008270">
    <property type="term" value="F:zinc ion binding"/>
    <property type="evidence" value="ECO:0007669"/>
    <property type="project" value="InterPro"/>
</dbReference>